<keyword evidence="1" id="KW-0472">Membrane</keyword>
<dbReference type="Proteomes" id="UP000240493">
    <property type="component" value="Unassembled WGS sequence"/>
</dbReference>
<protein>
    <recommendedName>
        <fullName evidence="4">Transmembrane protein</fullName>
    </recommendedName>
</protein>
<evidence type="ECO:0000313" key="3">
    <source>
        <dbReference type="Proteomes" id="UP000240493"/>
    </source>
</evidence>
<evidence type="ECO:0008006" key="4">
    <source>
        <dbReference type="Google" id="ProtNLM"/>
    </source>
</evidence>
<name>A0A2T3ZF56_TRIA4</name>
<dbReference type="EMBL" id="KZ679259">
    <property type="protein sequence ID" value="PTB43434.1"/>
    <property type="molecule type" value="Genomic_DNA"/>
</dbReference>
<feature type="transmembrane region" description="Helical" evidence="1">
    <location>
        <begin position="33"/>
        <end position="55"/>
    </location>
</feature>
<keyword evidence="3" id="KW-1185">Reference proteome</keyword>
<gene>
    <name evidence="2" type="ORF">M441DRAFT_372434</name>
</gene>
<reference evidence="2 3" key="1">
    <citation type="submission" date="2016-07" db="EMBL/GenBank/DDBJ databases">
        <title>Multiple horizontal gene transfer events from other fungi enriched the ability of initially mycotrophic Trichoderma (Ascomycota) to feed on dead plant biomass.</title>
        <authorList>
            <consortium name="DOE Joint Genome Institute"/>
            <person name="Aerts A."/>
            <person name="Atanasova L."/>
            <person name="Chenthamara K."/>
            <person name="Zhang J."/>
            <person name="Grujic M."/>
            <person name="Henrissat B."/>
            <person name="Kuo A."/>
            <person name="Salamov A."/>
            <person name="Lipzen A."/>
            <person name="Labutti K."/>
            <person name="Barry K."/>
            <person name="Miao Y."/>
            <person name="Rahimi M.J."/>
            <person name="Shen Q."/>
            <person name="Grigoriev I.V."/>
            <person name="Kubicek C.P."/>
            <person name="Druzhinina I.S."/>
        </authorList>
    </citation>
    <scope>NUCLEOTIDE SEQUENCE [LARGE SCALE GENOMIC DNA]</scope>
    <source>
        <strain evidence="2 3">CBS 433.97</strain>
    </source>
</reference>
<keyword evidence="1" id="KW-0812">Transmembrane</keyword>
<organism evidence="2 3">
    <name type="scientific">Trichoderma asperellum (strain ATCC 204424 / CBS 433.97 / NBRC 101777)</name>
    <dbReference type="NCBI Taxonomy" id="1042311"/>
    <lineage>
        <taxon>Eukaryota</taxon>
        <taxon>Fungi</taxon>
        <taxon>Dikarya</taxon>
        <taxon>Ascomycota</taxon>
        <taxon>Pezizomycotina</taxon>
        <taxon>Sordariomycetes</taxon>
        <taxon>Hypocreomycetidae</taxon>
        <taxon>Hypocreales</taxon>
        <taxon>Hypocreaceae</taxon>
        <taxon>Trichoderma</taxon>
    </lineage>
</organism>
<evidence type="ECO:0000256" key="1">
    <source>
        <dbReference type="SAM" id="Phobius"/>
    </source>
</evidence>
<sequence length="93" mass="10642">MSPSSRAHKAAKRPHLRSLVCPISNLQFVTSSFLIKCNPIFVCFALLACLLAFPMKMLLQKKKKREDKGEKKKKKNSSPYASYRTLLPFFSCF</sequence>
<dbReference type="AlphaFoldDB" id="A0A2T3ZF56"/>
<accession>A0A2T3ZF56</accession>
<proteinExistence type="predicted"/>
<evidence type="ECO:0000313" key="2">
    <source>
        <dbReference type="EMBL" id="PTB43434.1"/>
    </source>
</evidence>
<keyword evidence="1" id="KW-1133">Transmembrane helix</keyword>